<feature type="region of interest" description="Disordered" evidence="1">
    <location>
        <begin position="56"/>
        <end position="110"/>
    </location>
</feature>
<feature type="compositionally biased region" description="Basic and acidic residues" evidence="1">
    <location>
        <begin position="94"/>
        <end position="110"/>
    </location>
</feature>
<sequence length="191" mass="21861">MDLLRHTNAARTRHDRDTINVRRTFVGFIIARRHFTQLSLRRRFLRCFFGIINGRPASSGPGPRASHQPPPGALGSAARSRRVPSLATNPRAPRRAEETTRKSKTNERHSPLRRYRRLNTYASPQPQERRLCRARCTRTSFFLRSLETCDPRLYTALRPSMASHPRGQAGASAENPTSCRNHRRQTLRLAA</sequence>
<proteinExistence type="predicted"/>
<name>A0A0F8Z262_9ZZZZ</name>
<protein>
    <submittedName>
        <fullName evidence="2">Uncharacterized protein</fullName>
    </submittedName>
</protein>
<organism evidence="2">
    <name type="scientific">marine sediment metagenome</name>
    <dbReference type="NCBI Taxonomy" id="412755"/>
    <lineage>
        <taxon>unclassified sequences</taxon>
        <taxon>metagenomes</taxon>
        <taxon>ecological metagenomes</taxon>
    </lineage>
</organism>
<feature type="region of interest" description="Disordered" evidence="1">
    <location>
        <begin position="161"/>
        <end position="191"/>
    </location>
</feature>
<dbReference type="EMBL" id="LAZR01062938">
    <property type="protein sequence ID" value="KKK60499.1"/>
    <property type="molecule type" value="Genomic_DNA"/>
</dbReference>
<reference evidence="2" key="1">
    <citation type="journal article" date="2015" name="Nature">
        <title>Complex archaea that bridge the gap between prokaryotes and eukaryotes.</title>
        <authorList>
            <person name="Spang A."/>
            <person name="Saw J.H."/>
            <person name="Jorgensen S.L."/>
            <person name="Zaremba-Niedzwiedzka K."/>
            <person name="Martijn J."/>
            <person name="Lind A.E."/>
            <person name="van Eijk R."/>
            <person name="Schleper C."/>
            <person name="Guy L."/>
            <person name="Ettema T.J."/>
        </authorList>
    </citation>
    <scope>NUCLEOTIDE SEQUENCE</scope>
</reference>
<evidence type="ECO:0000313" key="2">
    <source>
        <dbReference type="EMBL" id="KKK60499.1"/>
    </source>
</evidence>
<dbReference type="AlphaFoldDB" id="A0A0F8Z262"/>
<accession>A0A0F8Z262</accession>
<comment type="caution">
    <text evidence="2">The sequence shown here is derived from an EMBL/GenBank/DDBJ whole genome shotgun (WGS) entry which is preliminary data.</text>
</comment>
<evidence type="ECO:0000256" key="1">
    <source>
        <dbReference type="SAM" id="MobiDB-lite"/>
    </source>
</evidence>
<feature type="compositionally biased region" description="Basic residues" evidence="1">
    <location>
        <begin position="180"/>
        <end position="191"/>
    </location>
</feature>
<gene>
    <name evidence="2" type="ORF">LCGC14_3023750</name>
</gene>